<evidence type="ECO:0000256" key="1">
    <source>
        <dbReference type="SAM" id="Coils"/>
    </source>
</evidence>
<reference evidence="4" key="1">
    <citation type="submission" date="2015-09" db="EMBL/GenBank/DDBJ databases">
        <authorList>
            <consortium name="Pathogen Informatics"/>
        </authorList>
    </citation>
    <scope>NUCLEOTIDE SEQUENCE [LARGE SCALE GENOMIC DNA]</scope>
    <source>
        <strain evidence="4">Lake Konstanz</strain>
    </source>
</reference>
<feature type="compositionally biased region" description="Polar residues" evidence="2">
    <location>
        <begin position="170"/>
        <end position="179"/>
    </location>
</feature>
<feature type="region of interest" description="Disordered" evidence="2">
    <location>
        <begin position="1252"/>
        <end position="1276"/>
    </location>
</feature>
<dbReference type="Proteomes" id="UP000051952">
    <property type="component" value="Unassembled WGS sequence"/>
</dbReference>
<feature type="region of interest" description="Disordered" evidence="2">
    <location>
        <begin position="1123"/>
        <end position="1148"/>
    </location>
</feature>
<feature type="compositionally biased region" description="Pro residues" evidence="2">
    <location>
        <begin position="97"/>
        <end position="115"/>
    </location>
</feature>
<evidence type="ECO:0000256" key="2">
    <source>
        <dbReference type="SAM" id="MobiDB-lite"/>
    </source>
</evidence>
<dbReference type="Gene3D" id="1.10.287.1490">
    <property type="match status" value="1"/>
</dbReference>
<accession>A0A0S4JXS8</accession>
<evidence type="ECO:0000313" key="4">
    <source>
        <dbReference type="Proteomes" id="UP000051952"/>
    </source>
</evidence>
<feature type="region of interest" description="Disordered" evidence="2">
    <location>
        <begin position="135"/>
        <end position="237"/>
    </location>
</feature>
<evidence type="ECO:0000313" key="3">
    <source>
        <dbReference type="EMBL" id="CUG94203.1"/>
    </source>
</evidence>
<protein>
    <submittedName>
        <fullName evidence="3">Uncharacterized protein</fullName>
    </submittedName>
</protein>
<feature type="region of interest" description="Disordered" evidence="2">
    <location>
        <begin position="1"/>
        <end position="45"/>
    </location>
</feature>
<feature type="compositionally biased region" description="Polar residues" evidence="2">
    <location>
        <begin position="1018"/>
        <end position="1037"/>
    </location>
</feature>
<dbReference type="VEuPathDB" id="TriTrypDB:BSAL_47010c"/>
<organism evidence="3 4">
    <name type="scientific">Bodo saltans</name>
    <name type="common">Flagellated protozoan</name>
    <dbReference type="NCBI Taxonomy" id="75058"/>
    <lineage>
        <taxon>Eukaryota</taxon>
        <taxon>Discoba</taxon>
        <taxon>Euglenozoa</taxon>
        <taxon>Kinetoplastea</taxon>
        <taxon>Metakinetoplastina</taxon>
        <taxon>Eubodonida</taxon>
        <taxon>Bodonidae</taxon>
        <taxon>Bodo</taxon>
    </lineage>
</organism>
<proteinExistence type="predicted"/>
<gene>
    <name evidence="3" type="ORF">BSAL_47010c</name>
</gene>
<sequence>MTSRGHSYGGAAPPPFSASGTSRSHNAPQSRQAPSPRRRVPPEGLLIESDDAFLLPGLSPGTFHERVDEFRQMGAALQYGGGGVENSRNVSTLLVPLPAPPPPRSRGSTPPTPMPIEPISKFAATARSLGRMAKVGSALSPASRPRFLENPFGDQNNTSEDNGGLARVPSSLQPQNEGNVPSRKRSIFGDFNAEGGGGGDGTTVAPPADLGRRRTSLVRDQRRGSTFGPAGAAAGGAGGSGLGSLEHHLFRAAPSAVLAKLSSFVTNRNGDGGSWQKLSDLIDLYRKGSALSQEPLVAQSTGKLKYSADHYPSRILSKATNRRSGNNAAIAGDNDSEDELLESGGGGGGLAKSRRQQTEQDMMEEWQTSIATSVAMLNNVLGLVTNSVPSLTPACESLRRVLLSAVFHNGRNLGTVLPLPTSIDACGADMVDSESLKKKLDLFSVDPFSVISVEADLRKIMHRHQHAGGANGGAGTVIVGGGGGGGESSLLDAVKTVRQLKRRFAVMLQFLTFNMDGWRRLALGCVFKTWRASRVHRIADDARDLEIGNMRAELEFLTNSKKTQQAELNKVNSDRTAVTETAEMERASLRETYEKNIKMLETQVTNLKQHVQNLKKNSEADVLKVEIEKYQETNAKLEEQVVKLVEHIAKAEAEIISLKQKLATASGSVAAVSRQLSAVTSQLSANIHIHKPTLAKIASLATSGSSIPPLAQWLTECAQTAVGKEAVQKALVEGLGEHRDGAAPTLSLSDLHNVSIRQALVRVRDFTDGPQVLDAYACAMHFLDEAVIPPSMVADVMLESDVLSKAQFVLEYANILFTQSTRFRVLGGSNTNGNTNALRNPSSFLSSSDLAFAPTIRSHLLMVSSLIALWVSTMCTVSLVPFGEGDPTMDMFLTRPLELETLLEAPHPGAPSGTSEVLSVCSTRWEAVKECFVVWRNAMLALPSILIDYAAESQMSLIAPLPTISVVGAASGRSSMQPNGSANGGSLFPPGALGASTLRSGSFSSSVTNMAMVRKDSTTSSANDNAATPPTTFSPGASPSLLGALTPHVNGSMTPLLASSFLAPRRHSALIKPLQKSPDERMLIAQPNAKAQVLEAVKAAFIVALPHTAKALQSNGNGKQLPAVIVAPGSTGSSDASTSSQPMSDEERIQLSTSTIVRRFEEEAGRLVAIFHYYATPSSDVAAHLPILVFGAPQAAAFCSDVGLSPASAAATLALSTSSISPAPRATSPQHRVIITEADCREIISSIVKKRNATGPPNKTIGNQPTVCSSKKNDKKKKNDEVLRSSLLLEEFPAFLIRLASKCGLIAFSLNPATPQPKIDRVDSSKLRPAATVTAIMGESTASTVGGADVLSSTLMSTVSHDRSTSASSSGTAPIPSDQVPQVALDIVADSTGDFLLALEDAVGGVLLPQVVLPHAYRFDNSFARLAVSDPSVTALLDEYKSTVALMFRLCASAPETGATTIPTSSIKTNSSSKAKTRSIVSQSQFRVLVAELTLYEDTATSHSTLTPPSGAKPPQPLSLPAAGSETDIAFSAVQPIDNTRPMLLPSSDFGNALVVLALLWKRRHAEILVHHTTRIARIFERLYLPFIRRFIPKESSLRALE</sequence>
<name>A0A0S4JXS8_BODSA</name>
<feature type="compositionally biased region" description="Polar residues" evidence="2">
    <location>
        <begin position="1255"/>
        <end position="1268"/>
    </location>
</feature>
<feature type="region of interest" description="Disordered" evidence="2">
    <location>
        <begin position="325"/>
        <end position="362"/>
    </location>
</feature>
<keyword evidence="4" id="KW-1185">Reference proteome</keyword>
<dbReference type="EMBL" id="CYKH01002227">
    <property type="protein sequence ID" value="CUG94203.1"/>
    <property type="molecule type" value="Genomic_DNA"/>
</dbReference>
<feature type="region of interest" description="Disordered" evidence="2">
    <location>
        <begin position="1016"/>
        <end position="1039"/>
    </location>
</feature>
<keyword evidence="1" id="KW-0175">Coiled coil</keyword>
<feature type="region of interest" description="Disordered" evidence="2">
    <location>
        <begin position="96"/>
        <end position="115"/>
    </location>
</feature>
<feature type="compositionally biased region" description="Low complexity" evidence="2">
    <location>
        <begin position="1129"/>
        <end position="1140"/>
    </location>
</feature>
<feature type="coiled-coil region" evidence="1">
    <location>
        <begin position="547"/>
        <end position="668"/>
    </location>
</feature>